<dbReference type="GO" id="GO:0000981">
    <property type="term" value="F:DNA-binding transcription factor activity, RNA polymerase II-specific"/>
    <property type="evidence" value="ECO:0007669"/>
    <property type="project" value="TreeGrafter"/>
</dbReference>
<feature type="region of interest" description="Disordered" evidence="6">
    <location>
        <begin position="1"/>
        <end position="46"/>
    </location>
</feature>
<dbReference type="GeneID" id="19275579"/>
<evidence type="ECO:0000256" key="2">
    <source>
        <dbReference type="ARBA" id="ARBA00023015"/>
    </source>
</evidence>
<dbReference type="PANTHER" id="PTHR31845">
    <property type="entry name" value="FINGER DOMAIN PROTEIN, PUTATIVE-RELATED"/>
    <property type="match status" value="1"/>
</dbReference>
<dbReference type="CDD" id="cd12148">
    <property type="entry name" value="fungal_TF_MHR"/>
    <property type="match status" value="1"/>
</dbReference>
<proteinExistence type="predicted"/>
<comment type="subcellular location">
    <subcellularLocation>
        <location evidence="1">Nucleus</location>
    </subcellularLocation>
</comment>
<evidence type="ECO:0000256" key="6">
    <source>
        <dbReference type="SAM" id="MobiDB-lite"/>
    </source>
</evidence>
<dbReference type="HOGENOM" id="CLU_006524_4_1_1"/>
<keyword evidence="4" id="KW-0804">Transcription</keyword>
<dbReference type="EMBL" id="KI912115">
    <property type="protein sequence ID" value="ETS78504.1"/>
    <property type="molecule type" value="Genomic_DNA"/>
</dbReference>
<evidence type="ECO:0000256" key="1">
    <source>
        <dbReference type="ARBA" id="ARBA00004123"/>
    </source>
</evidence>
<dbReference type="eggNOG" id="ENOG502SSDN">
    <property type="taxonomic scope" value="Eukaryota"/>
</dbReference>
<dbReference type="InParanoid" id="W3WXI3"/>
<dbReference type="AlphaFoldDB" id="W3WXI3"/>
<sequence>MLAAGQSPSGAATNERNVQSNDATTPANNTPGSRITPSTLPLTSQPSGTALAQTAAISEETIEIVPGFCVSFLEADQILEDYRSNMLSQFPFVPIPFTKSQDIYHSQPLLVKAIIYASRPQNAPMTDKVNRWFREYFAHHIVVLNEKSLEILQAILVFLAWREVEFFINAYDTSLLHLALGLVGDLGMNRFPEDQTIPSYPESIADAGLTTAVRGFNVRVVHTHAHRRAMLGLFYITSNIWTLFRRTEPPGYTDYAEKCCLELKQTPEYSSDQLLTGMVDLQRLVLQACVLGSKMTTTTRQEVLDTPRNMLVSSQQNWIEETFTKLPQNIRFNHVIRSHYYTALIRLHESTIYLKPSNAPDGPLTRTQSLWACLENANLLLTSAPSTPVDVFSKSLFSMTAHVAFAHLTLTRLLFLNDACWDAAAARKSIDYPGLVERLADYFDTADRARGGRQQTAVHEHAEAQSQHGKKTLSRAERLRWARTWYLSKSPIHETATTSMLGSAMNEPPSTAYLEAWGTSVASTYWQTLFDTDFGI</sequence>
<dbReference type="InterPro" id="IPR051089">
    <property type="entry name" value="prtT"/>
</dbReference>
<dbReference type="Proteomes" id="UP000030651">
    <property type="component" value="Unassembled WGS sequence"/>
</dbReference>
<dbReference type="RefSeq" id="XP_007837338.1">
    <property type="nucleotide sequence ID" value="XM_007839147.1"/>
</dbReference>
<feature type="region of interest" description="Disordered" evidence="6">
    <location>
        <begin position="454"/>
        <end position="473"/>
    </location>
</feature>
<keyword evidence="3" id="KW-0238">DNA-binding</keyword>
<evidence type="ECO:0008006" key="9">
    <source>
        <dbReference type="Google" id="ProtNLM"/>
    </source>
</evidence>
<reference evidence="8" key="1">
    <citation type="journal article" date="2015" name="BMC Genomics">
        <title>Genomic and transcriptomic analysis of the endophytic fungus Pestalotiopsis fici reveals its lifestyle and high potential for synthesis of natural products.</title>
        <authorList>
            <person name="Wang X."/>
            <person name="Zhang X."/>
            <person name="Liu L."/>
            <person name="Xiang M."/>
            <person name="Wang W."/>
            <person name="Sun X."/>
            <person name="Che Y."/>
            <person name="Guo L."/>
            <person name="Liu G."/>
            <person name="Guo L."/>
            <person name="Wang C."/>
            <person name="Yin W.B."/>
            <person name="Stadler M."/>
            <person name="Zhang X."/>
            <person name="Liu X."/>
        </authorList>
    </citation>
    <scope>NUCLEOTIDE SEQUENCE [LARGE SCALE GENOMIC DNA]</scope>
    <source>
        <strain evidence="8">W106-1 / CGMCC3.15140</strain>
    </source>
</reference>
<name>W3WXI3_PESFW</name>
<accession>W3WXI3</accession>
<evidence type="ECO:0000256" key="3">
    <source>
        <dbReference type="ARBA" id="ARBA00023125"/>
    </source>
</evidence>
<evidence type="ECO:0000313" key="7">
    <source>
        <dbReference type="EMBL" id="ETS78504.1"/>
    </source>
</evidence>
<evidence type="ECO:0000256" key="5">
    <source>
        <dbReference type="ARBA" id="ARBA00023242"/>
    </source>
</evidence>
<dbReference type="GO" id="GO:0005634">
    <property type="term" value="C:nucleus"/>
    <property type="evidence" value="ECO:0007669"/>
    <property type="project" value="UniProtKB-SubCell"/>
</dbReference>
<dbReference type="GO" id="GO:0000976">
    <property type="term" value="F:transcription cis-regulatory region binding"/>
    <property type="evidence" value="ECO:0007669"/>
    <property type="project" value="TreeGrafter"/>
</dbReference>
<dbReference type="PANTHER" id="PTHR31845:SF10">
    <property type="entry name" value="ZN(II)2CYS6 TRANSCRIPTION FACTOR (EUROFUNG)"/>
    <property type="match status" value="1"/>
</dbReference>
<evidence type="ECO:0000313" key="8">
    <source>
        <dbReference type="Proteomes" id="UP000030651"/>
    </source>
</evidence>
<organism evidence="7 8">
    <name type="scientific">Pestalotiopsis fici (strain W106-1 / CGMCC3.15140)</name>
    <dbReference type="NCBI Taxonomy" id="1229662"/>
    <lineage>
        <taxon>Eukaryota</taxon>
        <taxon>Fungi</taxon>
        <taxon>Dikarya</taxon>
        <taxon>Ascomycota</taxon>
        <taxon>Pezizomycotina</taxon>
        <taxon>Sordariomycetes</taxon>
        <taxon>Xylariomycetidae</taxon>
        <taxon>Amphisphaeriales</taxon>
        <taxon>Sporocadaceae</taxon>
        <taxon>Pestalotiopsis</taxon>
    </lineage>
</organism>
<dbReference type="OrthoDB" id="5217604at2759"/>
<keyword evidence="5" id="KW-0539">Nucleus</keyword>
<keyword evidence="2" id="KW-0805">Transcription regulation</keyword>
<dbReference type="OMA" id="HESTIYL"/>
<evidence type="ECO:0000256" key="4">
    <source>
        <dbReference type="ARBA" id="ARBA00023163"/>
    </source>
</evidence>
<protein>
    <recommendedName>
        <fullName evidence="9">Transcription factor domain-containing protein</fullName>
    </recommendedName>
</protein>
<gene>
    <name evidence="7" type="ORF">PFICI_10566</name>
</gene>
<dbReference type="KEGG" id="pfy:PFICI_10566"/>
<keyword evidence="8" id="KW-1185">Reference proteome</keyword>